<evidence type="ECO:0000256" key="4">
    <source>
        <dbReference type="ARBA" id="ARBA00015140"/>
    </source>
</evidence>
<evidence type="ECO:0000256" key="5">
    <source>
        <dbReference type="ARBA" id="ARBA00022454"/>
    </source>
</evidence>
<evidence type="ECO:0000256" key="2">
    <source>
        <dbReference type="ARBA" id="ARBA00004286"/>
    </source>
</evidence>
<comment type="similarity">
    <text evidence="3 10">Belongs to the GINS3/PSF3 family.</text>
</comment>
<keyword evidence="6 10" id="KW-0235">DNA replication</keyword>
<dbReference type="InterPro" id="IPR055221">
    <property type="entry name" value="PSF3_N"/>
</dbReference>
<protein>
    <recommendedName>
        <fullName evidence="4 10">DNA replication complex GINS protein PSF3</fullName>
    </recommendedName>
</protein>
<evidence type="ECO:0000256" key="10">
    <source>
        <dbReference type="RuleBase" id="RU367161"/>
    </source>
</evidence>
<keyword evidence="14" id="KW-1185">Reference proteome</keyword>
<name>A0A8J6AWG4_GALPY</name>
<sequence>VDKPREELFGWTFDMPMCKPVKHRQEGTLDTRRYNATSRANNTGFGIDTELTVQLHHFGGHAYSSQPSTVPCTLHLSTKFASMSELTTAPELPWHSGCSPIMAFTASCDCLRHWELTCLTVQKNNVHPVRAYSPEAAVAVWTARIPQINRAQIAAMSEAYFRVESGALGFEENFLSLDDILMSHEKLPVRIETPMPRLGAFFQERGGGAETDDALPQGSKLELPLWLAKGLFDNKRRILSVELPKIYQEGWRTVFSADANVVDLHKMGPHFYGFGSQLLHFDSPENADISQSLLQARVKMNLISLNPLPQTFIGRFRRIMDSSQNAYNEDTSALVAHLDEMERGLFQTGQKGLNDFQCWERGQASQITASNLSCAFLPNRRRHGAAGHSELAKQPSRGAQAFSCLSLLSFGCVLV</sequence>
<dbReference type="GO" id="GO:1902975">
    <property type="term" value="P:mitotic DNA replication initiation"/>
    <property type="evidence" value="ECO:0007669"/>
    <property type="project" value="TreeGrafter"/>
</dbReference>
<accession>A0A8J6AWG4</accession>
<evidence type="ECO:0000259" key="11">
    <source>
        <dbReference type="Pfam" id="PF05916"/>
    </source>
</evidence>
<evidence type="ECO:0000256" key="6">
    <source>
        <dbReference type="ARBA" id="ARBA00022705"/>
    </source>
</evidence>
<feature type="non-terminal residue" evidence="13">
    <location>
        <position position="415"/>
    </location>
</feature>
<dbReference type="InterPro" id="IPR038437">
    <property type="entry name" value="GINS_Psf3_sf"/>
</dbReference>
<dbReference type="Proteomes" id="UP000700334">
    <property type="component" value="Unassembled WGS sequence"/>
</dbReference>
<dbReference type="CDD" id="cd11713">
    <property type="entry name" value="GINS_A_psf3"/>
    <property type="match status" value="1"/>
</dbReference>
<feature type="domain" description="GINS subunit" evidence="11">
    <location>
        <begin position="251"/>
        <end position="359"/>
    </location>
</feature>
<evidence type="ECO:0000259" key="12">
    <source>
        <dbReference type="Pfam" id="PF22466"/>
    </source>
</evidence>
<comment type="caution">
    <text evidence="13">The sequence shown here is derived from an EMBL/GenBank/DDBJ whole genome shotgun (WGS) entry which is preliminary data.</text>
</comment>
<keyword evidence="5" id="KW-0158">Chromosome</keyword>
<evidence type="ECO:0000313" key="14">
    <source>
        <dbReference type="Proteomes" id="UP000700334"/>
    </source>
</evidence>
<dbReference type="PANTHER" id="PTHR22768">
    <property type="entry name" value="DNA REPLICATION COMPLEX GINS PROTEIN PSF3"/>
    <property type="match status" value="1"/>
</dbReference>
<evidence type="ECO:0000256" key="3">
    <source>
        <dbReference type="ARBA" id="ARBA00006343"/>
    </source>
</evidence>
<evidence type="ECO:0000313" key="13">
    <source>
        <dbReference type="EMBL" id="KAG8524322.1"/>
    </source>
</evidence>
<dbReference type="SUPFAM" id="SSF158573">
    <property type="entry name" value="GINS helical bundle-like"/>
    <property type="match status" value="1"/>
</dbReference>
<gene>
    <name evidence="13" type="ORF">J0S82_006733</name>
</gene>
<evidence type="ECO:0000256" key="9">
    <source>
        <dbReference type="ARBA" id="ARBA00063937"/>
    </source>
</evidence>
<keyword evidence="7 10" id="KW-0539">Nucleus</keyword>
<comment type="subunit">
    <text evidence="9">Component of the GINS complex which is a heterotetramer of GINS1, GINS2, GINS3 and GINS4. Forms a stable subcomplex with GINS2. GINS complex interacts with DNA primase in vitro. Component of the CMG helicase complex, a hexameric ring of related MCM2-7 subunits stabilized by CDC45 and the tetrameric GINS complex.</text>
</comment>
<dbReference type="Pfam" id="PF05916">
    <property type="entry name" value="Sld5"/>
    <property type="match status" value="1"/>
</dbReference>
<evidence type="ECO:0000256" key="1">
    <source>
        <dbReference type="ARBA" id="ARBA00004123"/>
    </source>
</evidence>
<dbReference type="AlphaFoldDB" id="A0A8J6AWG4"/>
<evidence type="ECO:0000256" key="8">
    <source>
        <dbReference type="ARBA" id="ARBA00045258"/>
    </source>
</evidence>
<dbReference type="InterPro" id="IPR021151">
    <property type="entry name" value="GINS_A"/>
</dbReference>
<dbReference type="CDD" id="cd21693">
    <property type="entry name" value="GINS_B_Psf3"/>
    <property type="match status" value="1"/>
</dbReference>
<dbReference type="InterPro" id="IPR010492">
    <property type="entry name" value="GINS_Psf3"/>
</dbReference>
<dbReference type="InterPro" id="IPR036224">
    <property type="entry name" value="GINS_bundle-like_dom_sf"/>
</dbReference>
<organism evidence="13 14">
    <name type="scientific">Galemys pyrenaicus</name>
    <name type="common">Iberian desman</name>
    <name type="synonym">Pyrenean desman</name>
    <dbReference type="NCBI Taxonomy" id="202257"/>
    <lineage>
        <taxon>Eukaryota</taxon>
        <taxon>Metazoa</taxon>
        <taxon>Chordata</taxon>
        <taxon>Craniata</taxon>
        <taxon>Vertebrata</taxon>
        <taxon>Euteleostomi</taxon>
        <taxon>Mammalia</taxon>
        <taxon>Eutheria</taxon>
        <taxon>Laurasiatheria</taxon>
        <taxon>Eulipotyphla</taxon>
        <taxon>Talpidae</taxon>
        <taxon>Galemys</taxon>
    </lineage>
</organism>
<proteinExistence type="inferred from homology"/>
<dbReference type="FunFam" id="1.20.58.2050:FF:000001">
    <property type="entry name" value="DNA replication complex GINS protein PSF3"/>
    <property type="match status" value="1"/>
</dbReference>
<evidence type="ECO:0000256" key="7">
    <source>
        <dbReference type="ARBA" id="ARBA00023242"/>
    </source>
</evidence>
<comment type="function">
    <text evidence="10">The GINS complex plays an essential role in the initiation of DNA replication.</text>
</comment>
<dbReference type="SUPFAM" id="SSF160059">
    <property type="entry name" value="PriA/YqbF domain"/>
    <property type="match status" value="1"/>
</dbReference>
<dbReference type="EMBL" id="JAGFMF010011389">
    <property type="protein sequence ID" value="KAG8524322.1"/>
    <property type="molecule type" value="Genomic_DNA"/>
</dbReference>
<dbReference type="PANTHER" id="PTHR22768:SF0">
    <property type="entry name" value="DNA REPLICATION COMPLEX GINS PROTEIN PSF3"/>
    <property type="match status" value="1"/>
</dbReference>
<dbReference type="Pfam" id="PF22466">
    <property type="entry name" value="PSF3_N"/>
    <property type="match status" value="1"/>
</dbReference>
<comment type="function">
    <text evidence="8">Required for correct functioning of the GINS complex, a complex that plays an essential role in the initiation of DNA replication, and progression of DNA replication forks. GINS complex is a core component of CDC45-MCM-GINS (CMG) helicase, the molecular machine that unwinds template DNA during replication, and around which the replisome is built.</text>
</comment>
<dbReference type="GO" id="GO:0000811">
    <property type="term" value="C:GINS complex"/>
    <property type="evidence" value="ECO:0007669"/>
    <property type="project" value="UniProtKB-UniRule"/>
</dbReference>
<dbReference type="Gene3D" id="1.20.58.2050">
    <property type="match status" value="1"/>
</dbReference>
<reference evidence="13" key="1">
    <citation type="journal article" date="2021" name="Evol. Appl.">
        <title>The genome of the Pyrenean desman and the effects of bottlenecks and inbreeding on the genomic landscape of an endangered species.</title>
        <authorList>
            <person name="Escoda L."/>
            <person name="Castresana J."/>
        </authorList>
    </citation>
    <scope>NUCLEOTIDE SEQUENCE</scope>
    <source>
        <strain evidence="13">IBE-C5619</strain>
    </source>
</reference>
<comment type="subcellular location">
    <subcellularLocation>
        <location evidence="2">Chromosome</location>
    </subcellularLocation>
    <subcellularLocation>
        <location evidence="1 10">Nucleus</location>
    </subcellularLocation>
</comment>
<feature type="domain" description="DNA replication complex GINS protein PSF3 N-terminal" evidence="12">
    <location>
        <begin position="176"/>
        <end position="232"/>
    </location>
</feature>
<dbReference type="OrthoDB" id="10251744at2759"/>